<keyword evidence="10" id="KW-0460">Magnesium</keyword>
<comment type="similarity">
    <text evidence="3">Belongs to the RNase H family.</text>
</comment>
<evidence type="ECO:0000256" key="2">
    <source>
        <dbReference type="ARBA" id="ARBA00001946"/>
    </source>
</evidence>
<dbReference type="Pfam" id="PF00075">
    <property type="entry name" value="RNase_H"/>
    <property type="match status" value="1"/>
</dbReference>
<dbReference type="EMBL" id="JQAX01000002">
    <property type="protein sequence ID" value="KRN32173.1"/>
    <property type="molecule type" value="Genomic_DNA"/>
</dbReference>
<reference evidence="12 13" key="1">
    <citation type="journal article" date="2015" name="Genome Announc.">
        <title>Expanding the biotechnology potential of lactobacilli through comparative genomics of 213 strains and associated genera.</title>
        <authorList>
            <person name="Sun Z."/>
            <person name="Harris H.M."/>
            <person name="McCann A."/>
            <person name="Guo C."/>
            <person name="Argimon S."/>
            <person name="Zhang W."/>
            <person name="Yang X."/>
            <person name="Jeffery I.B."/>
            <person name="Cooney J.C."/>
            <person name="Kagawa T.F."/>
            <person name="Liu W."/>
            <person name="Song Y."/>
            <person name="Salvetti E."/>
            <person name="Wrobel A."/>
            <person name="Rasinkangas P."/>
            <person name="Parkhill J."/>
            <person name="Rea M.C."/>
            <person name="O'Sullivan O."/>
            <person name="Ritari J."/>
            <person name="Douillard F.P."/>
            <person name="Paul Ross R."/>
            <person name="Yang R."/>
            <person name="Briner A.E."/>
            <person name="Felis G.E."/>
            <person name="de Vos W.M."/>
            <person name="Barrangou R."/>
            <person name="Klaenhammer T.R."/>
            <person name="Caufield P.W."/>
            <person name="Cui Y."/>
            <person name="Zhang H."/>
            <person name="O'Toole P.W."/>
        </authorList>
    </citation>
    <scope>NUCLEOTIDE SEQUENCE [LARGE SCALE GENOMIC DNA]</scope>
    <source>
        <strain evidence="12 13">DSM 20190</strain>
    </source>
</reference>
<evidence type="ECO:0000256" key="1">
    <source>
        <dbReference type="ARBA" id="ARBA00000077"/>
    </source>
</evidence>
<dbReference type="STRING" id="1123500.GCA_000420365_00919"/>
<dbReference type="InterPro" id="IPR022892">
    <property type="entry name" value="RNaseHI"/>
</dbReference>
<dbReference type="RefSeq" id="WP_022791678.1">
    <property type="nucleotide sequence ID" value="NZ_ATUU01000002.1"/>
</dbReference>
<dbReference type="InterPro" id="IPR002156">
    <property type="entry name" value="RNaseH_domain"/>
</dbReference>
<comment type="subunit">
    <text evidence="4">Monomer.</text>
</comment>
<dbReference type="PATRIC" id="fig|1123500.6.peg.525"/>
<dbReference type="PANTHER" id="PTHR10642:SF26">
    <property type="entry name" value="RIBONUCLEASE H1"/>
    <property type="match status" value="1"/>
</dbReference>
<dbReference type="InterPro" id="IPR037056">
    <property type="entry name" value="RNase_H1_N_sf"/>
</dbReference>
<dbReference type="Pfam" id="PF01693">
    <property type="entry name" value="Cauli_VI"/>
    <property type="match status" value="1"/>
</dbReference>
<evidence type="ECO:0000256" key="3">
    <source>
        <dbReference type="ARBA" id="ARBA00005300"/>
    </source>
</evidence>
<keyword evidence="7" id="KW-0479">Metal-binding</keyword>
<comment type="catalytic activity">
    <reaction evidence="1">
        <text>Endonucleolytic cleavage to 5'-phosphomonoester.</text>
        <dbReference type="EC" id="3.1.26.4"/>
    </reaction>
</comment>
<evidence type="ECO:0000313" key="13">
    <source>
        <dbReference type="Proteomes" id="UP000051296"/>
    </source>
</evidence>
<dbReference type="GO" id="GO:0003676">
    <property type="term" value="F:nucleic acid binding"/>
    <property type="evidence" value="ECO:0007669"/>
    <property type="project" value="InterPro"/>
</dbReference>
<dbReference type="AlphaFoldDB" id="A0A0R2G5X2"/>
<dbReference type="Gene3D" id="3.30.420.10">
    <property type="entry name" value="Ribonuclease H-like superfamily/Ribonuclease H"/>
    <property type="match status" value="1"/>
</dbReference>
<keyword evidence="9" id="KW-0378">Hydrolase</keyword>
<evidence type="ECO:0000256" key="6">
    <source>
        <dbReference type="ARBA" id="ARBA00022722"/>
    </source>
</evidence>
<dbReference type="SUPFAM" id="SSF53098">
    <property type="entry name" value="Ribonuclease H-like"/>
    <property type="match status" value="1"/>
</dbReference>
<accession>A0A0R2G5X2</accession>
<dbReference type="GO" id="GO:0004523">
    <property type="term" value="F:RNA-DNA hybrid ribonuclease activity"/>
    <property type="evidence" value="ECO:0007669"/>
    <property type="project" value="UniProtKB-EC"/>
</dbReference>
<dbReference type="InterPro" id="IPR012337">
    <property type="entry name" value="RNaseH-like_sf"/>
</dbReference>
<dbReference type="EC" id="3.1.26.4" evidence="5"/>
<dbReference type="InterPro" id="IPR036397">
    <property type="entry name" value="RNaseH_sf"/>
</dbReference>
<evidence type="ECO:0000256" key="7">
    <source>
        <dbReference type="ARBA" id="ARBA00022723"/>
    </source>
</evidence>
<evidence type="ECO:0000256" key="9">
    <source>
        <dbReference type="ARBA" id="ARBA00022801"/>
    </source>
</evidence>
<evidence type="ECO:0000256" key="4">
    <source>
        <dbReference type="ARBA" id="ARBA00011245"/>
    </source>
</evidence>
<dbReference type="PANTHER" id="PTHR10642">
    <property type="entry name" value="RIBONUCLEASE H1"/>
    <property type="match status" value="1"/>
</dbReference>
<feature type="domain" description="RNase H type-1" evidence="11">
    <location>
        <begin position="72"/>
        <end position="229"/>
    </location>
</feature>
<evidence type="ECO:0000256" key="10">
    <source>
        <dbReference type="ARBA" id="ARBA00022842"/>
    </source>
</evidence>
<dbReference type="InterPro" id="IPR050092">
    <property type="entry name" value="RNase_H"/>
</dbReference>
<dbReference type="InterPro" id="IPR011320">
    <property type="entry name" value="RNase_H1_N"/>
</dbReference>
<evidence type="ECO:0000313" key="12">
    <source>
        <dbReference type="EMBL" id="KRN32173.1"/>
    </source>
</evidence>
<evidence type="ECO:0000256" key="5">
    <source>
        <dbReference type="ARBA" id="ARBA00012180"/>
    </source>
</evidence>
<dbReference type="Gene3D" id="3.40.970.10">
    <property type="entry name" value="Ribonuclease H1, N-terminal domain"/>
    <property type="match status" value="1"/>
</dbReference>
<keyword evidence="13" id="KW-1185">Reference proteome</keyword>
<comment type="caution">
    <text evidence="12">The sequence shown here is derived from an EMBL/GenBank/DDBJ whole genome shotgun (WGS) entry which is preliminary data.</text>
</comment>
<sequence length="232" mass="26003">MKTYAIVGNQYEGVYTKPWSQVQKFTQTKPAPKYKGFTSQAAAEKWFAEQTGAGTNQAHHYETIYNGHIQPLRDHYYLFTDGGSRNTGNHRGSHVQASDLAAWAIALFKGTDMQTPTYTAKKAYHGRTNNDMELAALIMALNVAQDLSQPVTIVSDSKYVLDTVTDWMYSWQANGWQKASGPIANLAGWQTVFELMQSLQEKVSFIWVKGHATSRGNQLVDQLLNQAMDNLD</sequence>
<organism evidence="12 13">
    <name type="scientific">Weissella halotolerans DSM 20190</name>
    <dbReference type="NCBI Taxonomy" id="1123500"/>
    <lineage>
        <taxon>Bacteria</taxon>
        <taxon>Bacillati</taxon>
        <taxon>Bacillota</taxon>
        <taxon>Bacilli</taxon>
        <taxon>Lactobacillales</taxon>
        <taxon>Lactobacillaceae</taxon>
        <taxon>Weissella</taxon>
    </lineage>
</organism>
<proteinExistence type="inferred from homology"/>
<comment type="cofactor">
    <cofactor evidence="2">
        <name>Mg(2+)</name>
        <dbReference type="ChEBI" id="CHEBI:18420"/>
    </cofactor>
</comment>
<evidence type="ECO:0000256" key="8">
    <source>
        <dbReference type="ARBA" id="ARBA00022759"/>
    </source>
</evidence>
<keyword evidence="8" id="KW-0255">Endonuclease</keyword>
<keyword evidence="6" id="KW-0540">Nuclease</keyword>
<dbReference type="Proteomes" id="UP000051296">
    <property type="component" value="Unassembled WGS sequence"/>
</dbReference>
<gene>
    <name evidence="12" type="ORF">IV68_GL000522</name>
</gene>
<dbReference type="PROSITE" id="PS50879">
    <property type="entry name" value="RNASE_H_1"/>
    <property type="match status" value="1"/>
</dbReference>
<dbReference type="CDD" id="cd09278">
    <property type="entry name" value="RNase_HI_prokaryote_like"/>
    <property type="match status" value="1"/>
</dbReference>
<protein>
    <recommendedName>
        <fullName evidence="5">ribonuclease H</fullName>
        <ecNumber evidence="5">3.1.26.4</ecNumber>
    </recommendedName>
</protein>
<dbReference type="OrthoDB" id="9811552at2"/>
<name>A0A0R2G5X2_9LACO</name>
<dbReference type="GO" id="GO:0043137">
    <property type="term" value="P:DNA replication, removal of RNA primer"/>
    <property type="evidence" value="ECO:0007669"/>
    <property type="project" value="TreeGrafter"/>
</dbReference>
<evidence type="ECO:0000259" key="11">
    <source>
        <dbReference type="PROSITE" id="PS50879"/>
    </source>
</evidence>
<dbReference type="InParanoid" id="A0A0R2G5X2"/>
<dbReference type="eggNOG" id="COG0328">
    <property type="taxonomic scope" value="Bacteria"/>
</dbReference>
<dbReference type="GO" id="GO:0046872">
    <property type="term" value="F:metal ion binding"/>
    <property type="evidence" value="ECO:0007669"/>
    <property type="project" value="UniProtKB-KW"/>
</dbReference>